<gene>
    <name evidence="9" type="ORF">GSTUM_00003748001</name>
</gene>
<evidence type="ECO:0000256" key="2">
    <source>
        <dbReference type="ARBA" id="ARBA00022816"/>
    </source>
</evidence>
<dbReference type="Proteomes" id="UP000006911">
    <property type="component" value="Unassembled WGS sequence"/>
</dbReference>
<dbReference type="GO" id="GO:0031080">
    <property type="term" value="C:nuclear pore outer ring"/>
    <property type="evidence" value="ECO:0007669"/>
    <property type="project" value="TreeGrafter"/>
</dbReference>
<dbReference type="GO" id="GO:0017056">
    <property type="term" value="F:structural constituent of nuclear pore"/>
    <property type="evidence" value="ECO:0007669"/>
    <property type="project" value="UniProtKB-UniRule"/>
</dbReference>
<keyword evidence="1 7" id="KW-0813">Transport</keyword>
<comment type="subunit">
    <text evidence="7">Part of the nuclear pore complex (NPC).</text>
</comment>
<proteinExistence type="inferred from homology"/>
<feature type="region of interest" description="Disordered" evidence="8">
    <location>
        <begin position="21"/>
        <end position="105"/>
    </location>
</feature>
<dbReference type="GeneID" id="9187771"/>
<feature type="region of interest" description="Disordered" evidence="8">
    <location>
        <begin position="370"/>
        <end position="393"/>
    </location>
</feature>
<dbReference type="GO" id="GO:0031965">
    <property type="term" value="C:nuclear membrane"/>
    <property type="evidence" value="ECO:0007669"/>
    <property type="project" value="UniProtKB-SubCell"/>
</dbReference>
<evidence type="ECO:0000256" key="7">
    <source>
        <dbReference type="RuleBase" id="RU365072"/>
    </source>
</evidence>
<dbReference type="AlphaFoldDB" id="D5GAR1"/>
<dbReference type="PANTHER" id="PTHR13003">
    <property type="entry name" value="NUP107-RELATED"/>
    <property type="match status" value="1"/>
</dbReference>
<dbReference type="KEGG" id="tml:GSTUM_00003748001"/>
<dbReference type="GO" id="GO:0006406">
    <property type="term" value="P:mRNA export from nucleus"/>
    <property type="evidence" value="ECO:0007669"/>
    <property type="project" value="TreeGrafter"/>
</dbReference>
<evidence type="ECO:0000256" key="8">
    <source>
        <dbReference type="SAM" id="MobiDB-lite"/>
    </source>
</evidence>
<evidence type="ECO:0000256" key="1">
    <source>
        <dbReference type="ARBA" id="ARBA00022448"/>
    </source>
</evidence>
<dbReference type="STRING" id="656061.D5GAR1"/>
<keyword evidence="5 7" id="KW-0906">Nuclear pore complex</keyword>
<evidence type="ECO:0000256" key="3">
    <source>
        <dbReference type="ARBA" id="ARBA00022927"/>
    </source>
</evidence>
<dbReference type="InParanoid" id="D5GAR1"/>
<name>D5GAR1_TUBMM</name>
<dbReference type="Pfam" id="PF04121">
    <property type="entry name" value="Nup84_Nup100"/>
    <property type="match status" value="1"/>
</dbReference>
<dbReference type="eggNOG" id="KOG1964">
    <property type="taxonomic scope" value="Eukaryota"/>
</dbReference>
<evidence type="ECO:0000313" key="10">
    <source>
        <dbReference type="Proteomes" id="UP000006911"/>
    </source>
</evidence>
<feature type="compositionally biased region" description="Acidic residues" evidence="8">
    <location>
        <begin position="72"/>
        <end position="90"/>
    </location>
</feature>
<keyword evidence="10" id="KW-1185">Reference proteome</keyword>
<dbReference type="PANTHER" id="PTHR13003:SF2">
    <property type="entry name" value="NUCLEAR PORE COMPLEX PROTEIN NUP107"/>
    <property type="match status" value="1"/>
</dbReference>
<feature type="compositionally biased region" description="Basic and acidic residues" evidence="8">
    <location>
        <begin position="304"/>
        <end position="313"/>
    </location>
</feature>
<dbReference type="GO" id="GO:0006606">
    <property type="term" value="P:protein import into nucleus"/>
    <property type="evidence" value="ECO:0007669"/>
    <property type="project" value="TreeGrafter"/>
</dbReference>
<feature type="region of interest" description="Disordered" evidence="8">
    <location>
        <begin position="294"/>
        <end position="315"/>
    </location>
</feature>
<dbReference type="Gene3D" id="1.20.190.50">
    <property type="match status" value="1"/>
</dbReference>
<dbReference type="InterPro" id="IPR007252">
    <property type="entry name" value="Nup84/Nup107"/>
</dbReference>
<dbReference type="FunCoup" id="D5GAR1">
    <property type="interactions" value="502"/>
</dbReference>
<keyword evidence="3" id="KW-0653">Protein transport</keyword>
<comment type="function">
    <text evidence="7">Functions as a component of the nuclear pore complex (NPC).</text>
</comment>
<evidence type="ECO:0000313" key="9">
    <source>
        <dbReference type="EMBL" id="CAZ81604.1"/>
    </source>
</evidence>
<keyword evidence="2" id="KW-0509">mRNA transport</keyword>
<protein>
    <recommendedName>
        <fullName evidence="7">Nuclear pore complex protein</fullName>
    </recommendedName>
</protein>
<feature type="compositionally biased region" description="Low complexity" evidence="8">
    <location>
        <begin position="37"/>
        <end position="52"/>
    </location>
</feature>
<accession>D5GAR1</accession>
<comment type="similarity">
    <text evidence="7">Belongs to the nucleoporin Nup84/Nup107 family.</text>
</comment>
<evidence type="ECO:0000256" key="6">
    <source>
        <dbReference type="ARBA" id="ARBA00023242"/>
    </source>
</evidence>
<organism evidence="9 10">
    <name type="scientific">Tuber melanosporum (strain Mel28)</name>
    <name type="common">Perigord black truffle</name>
    <dbReference type="NCBI Taxonomy" id="656061"/>
    <lineage>
        <taxon>Eukaryota</taxon>
        <taxon>Fungi</taxon>
        <taxon>Dikarya</taxon>
        <taxon>Ascomycota</taxon>
        <taxon>Pezizomycotina</taxon>
        <taxon>Pezizomycetes</taxon>
        <taxon>Pezizales</taxon>
        <taxon>Tuberaceae</taxon>
        <taxon>Tuber</taxon>
    </lineage>
</organism>
<dbReference type="Gene3D" id="1.10.3450.20">
    <property type="match status" value="1"/>
</dbReference>
<evidence type="ECO:0000256" key="4">
    <source>
        <dbReference type="ARBA" id="ARBA00023010"/>
    </source>
</evidence>
<sequence>MAPMMTSNSPALAFGSQKPAFSFDMQNSRGSNLFSSARPAAAAAGPRVQAQQMEGSWDIMGDDVSDGVRNDNDEDDDSRALTSEDDEQEETMPHSPGAPDGGIFDQEWPEVDAFAIALNSSNLLQSADPNSAQAATSGYDLIERFKNVSGAQLDEVKAAHMPELSHESTSDVVHWELEHQTWELFGTLSSHRLEGRIQSQDLPAELANNKYTSNQRLRQHLRETDAKFREWCLILQWLCAYAPDPSDLFDNIEELGGKGGWMYTKESLKAEKRLRGRRGKATLVFGSLGGGRSGNKITELDPDAPSRQRKQLENEDEESERFLFRAIWVFLRKGDLKGAKDLCAEMGEFWRAASLDGGEEAWDPMVDGQRFDNQSDEESMDMSENSQPEGVTGNRRRELWKRMCYAIAHRSGAEDWEKAVYGTLCGDFESVCAPGSLTILTRELWLAKMRKKTGPSCLCIVGGPSICPHEFTSTSFPAFDSTAFHSRVGSLAEDETVLSRIIDYLASLDHIKVESRVPLRVIQGSLMSLRFHELVDELYRQLLAFRDIPDYDPLHEEDSIGVDVTDCRTLRIVVHILLVLQLLNAGFTEDTPFHVQAEALIAAYIEFLAEAGKVKLIPLYAGQLSPQKAIDVMGTILNKIREEPLRLELLELMRAHNIDYVGCLKKGMEIALDLTKNHYESERRHVATLSVTVGEILEEDNLLIQGLEWLVLGGDELKAESLKCATVIYKRLLLSGRLAAAKRVSQTIRSTDLIPEGEDVNHFAAGGIMEDDEFRGVFDSDVDQWALAVVIEMEVFIQALDELEAWNELLGQKTNRHHLDRARKAALSEAYSSTNHKLGKVIRSWLHSTLSTVPPFPPQSHIIKPSSIVAIRNIYIPELTFALHDVYIEAGKHVSKNLLGNTLELATVVADPNGSVLKCFTETARVEEYLRALGLASRSVLGASSEKNNNNKGLGIWKVR</sequence>
<keyword evidence="7" id="KW-0472">Membrane</keyword>
<feature type="compositionally biased region" description="Polar residues" evidence="8">
    <location>
        <begin position="24"/>
        <end position="35"/>
    </location>
</feature>
<dbReference type="HOGENOM" id="CLU_012944_0_0_1"/>
<dbReference type="EMBL" id="FN430085">
    <property type="protein sequence ID" value="CAZ81604.1"/>
    <property type="molecule type" value="Genomic_DNA"/>
</dbReference>
<reference evidence="9 10" key="1">
    <citation type="journal article" date="2010" name="Nature">
        <title>Perigord black truffle genome uncovers evolutionary origins and mechanisms of symbiosis.</title>
        <authorList>
            <person name="Martin F."/>
            <person name="Kohler A."/>
            <person name="Murat C."/>
            <person name="Balestrini R."/>
            <person name="Coutinho P.M."/>
            <person name="Jaillon O."/>
            <person name="Montanini B."/>
            <person name="Morin E."/>
            <person name="Noel B."/>
            <person name="Percudani R."/>
            <person name="Porcel B."/>
            <person name="Rubini A."/>
            <person name="Amicucci A."/>
            <person name="Amselem J."/>
            <person name="Anthouard V."/>
            <person name="Arcioni S."/>
            <person name="Artiguenave F."/>
            <person name="Aury J.M."/>
            <person name="Ballario P."/>
            <person name="Bolchi A."/>
            <person name="Brenna A."/>
            <person name="Brun A."/>
            <person name="Buee M."/>
            <person name="Cantarel B."/>
            <person name="Chevalier G."/>
            <person name="Couloux A."/>
            <person name="Da Silva C."/>
            <person name="Denoeud F."/>
            <person name="Duplessis S."/>
            <person name="Ghignone S."/>
            <person name="Hilselberger B."/>
            <person name="Iotti M."/>
            <person name="Marcais B."/>
            <person name="Mello A."/>
            <person name="Miranda M."/>
            <person name="Pacioni G."/>
            <person name="Quesneville H."/>
            <person name="Riccioni C."/>
            <person name="Ruotolo R."/>
            <person name="Splivallo R."/>
            <person name="Stocchi V."/>
            <person name="Tisserant E."/>
            <person name="Viscomi A.R."/>
            <person name="Zambonelli A."/>
            <person name="Zampieri E."/>
            <person name="Henrissat B."/>
            <person name="Lebrun M.H."/>
            <person name="Paolocci F."/>
            <person name="Bonfante P."/>
            <person name="Ottonello S."/>
            <person name="Wincker P."/>
        </authorList>
    </citation>
    <scope>NUCLEOTIDE SEQUENCE [LARGE SCALE GENOMIC DNA]</scope>
    <source>
        <strain evidence="9 10">Mel28</strain>
    </source>
</reference>
<keyword evidence="4 7" id="KW-0811">Translocation</keyword>
<evidence type="ECO:0000256" key="5">
    <source>
        <dbReference type="ARBA" id="ARBA00023132"/>
    </source>
</evidence>
<dbReference type="RefSeq" id="XP_002837413.1">
    <property type="nucleotide sequence ID" value="XM_002837367.1"/>
</dbReference>
<keyword evidence="6 7" id="KW-0539">Nucleus</keyword>
<dbReference type="OMA" id="RYQGFCK"/>
<comment type="subcellular location">
    <subcellularLocation>
        <location evidence="7">Nucleus</location>
        <location evidence="7">Nuclear pore complex</location>
    </subcellularLocation>
    <subcellularLocation>
        <location evidence="7">Nucleus membrane</location>
    </subcellularLocation>
</comment>
<dbReference type="GO" id="GO:0000973">
    <property type="term" value="P:post-transcriptional tethering of RNA polymerase II gene DNA at nuclear periphery"/>
    <property type="evidence" value="ECO:0007669"/>
    <property type="project" value="TreeGrafter"/>
</dbReference>